<gene>
    <name evidence="2" type="ORF">U5817_09730</name>
    <name evidence="3" type="ORF">U5817_10080</name>
</gene>
<keyword evidence="4" id="KW-1185">Reference proteome</keyword>
<evidence type="ECO:0000259" key="1">
    <source>
        <dbReference type="Pfam" id="PF08291"/>
    </source>
</evidence>
<proteinExistence type="predicted"/>
<evidence type="ECO:0000313" key="2">
    <source>
        <dbReference type="EMBL" id="WRL48305.1"/>
    </source>
</evidence>
<dbReference type="EMBL" id="CP141259">
    <property type="protein sequence ID" value="WRL48305.1"/>
    <property type="molecule type" value="Genomic_DNA"/>
</dbReference>
<reference evidence="2 4" key="1">
    <citation type="submission" date="2023-12" db="EMBL/GenBank/DDBJ databases">
        <title>A. evansii MAY27, complete genome.</title>
        <authorList>
            <person name="Wang Y."/>
        </authorList>
    </citation>
    <scope>NUCLEOTIDE SEQUENCE [LARGE SCALE GENOMIC DNA]</scope>
    <source>
        <strain evidence="2 4">MAY27</strain>
    </source>
</reference>
<feature type="domain" description="Peptidase M15A C-terminal" evidence="1">
    <location>
        <begin position="9"/>
        <end position="121"/>
    </location>
</feature>
<name>A0ABZ1AS93_AROEV</name>
<evidence type="ECO:0000313" key="4">
    <source>
        <dbReference type="Proteomes" id="UP001626593"/>
    </source>
</evidence>
<evidence type="ECO:0000313" key="3">
    <source>
        <dbReference type="EMBL" id="WRL48375.1"/>
    </source>
</evidence>
<dbReference type="InterPro" id="IPR009045">
    <property type="entry name" value="Zn_M74/Hedgehog-like"/>
</dbReference>
<dbReference type="Pfam" id="PF08291">
    <property type="entry name" value="Peptidase_M15_3"/>
    <property type="match status" value="1"/>
</dbReference>
<keyword evidence="2" id="KW-0121">Carboxypeptidase</keyword>
<protein>
    <submittedName>
        <fullName evidence="2">D-Ala-D-Ala carboxypeptidase family metallohydrolase</fullName>
    </submittedName>
</protein>
<organism evidence="2 4">
    <name type="scientific">Aromatoleum evansii</name>
    <name type="common">Azoarcus evansii</name>
    <dbReference type="NCBI Taxonomy" id="59406"/>
    <lineage>
        <taxon>Bacteria</taxon>
        <taxon>Pseudomonadati</taxon>
        <taxon>Pseudomonadota</taxon>
        <taxon>Betaproteobacteria</taxon>
        <taxon>Rhodocyclales</taxon>
        <taxon>Rhodocyclaceae</taxon>
        <taxon>Aromatoleum</taxon>
    </lineage>
</organism>
<dbReference type="EMBL" id="CP141259">
    <property type="protein sequence ID" value="WRL48375.1"/>
    <property type="molecule type" value="Genomic_DNA"/>
</dbReference>
<dbReference type="Gene3D" id="3.30.1380.10">
    <property type="match status" value="1"/>
</dbReference>
<dbReference type="SUPFAM" id="SSF55166">
    <property type="entry name" value="Hedgehog/DD-peptidase"/>
    <property type="match status" value="1"/>
</dbReference>
<keyword evidence="2" id="KW-0645">Protease</keyword>
<dbReference type="InterPro" id="IPR013230">
    <property type="entry name" value="Peptidase_M15A_C"/>
</dbReference>
<dbReference type="Proteomes" id="UP001626593">
    <property type="component" value="Chromosome"/>
</dbReference>
<dbReference type="GO" id="GO:0004180">
    <property type="term" value="F:carboxypeptidase activity"/>
    <property type="evidence" value="ECO:0007669"/>
    <property type="project" value="UniProtKB-KW"/>
</dbReference>
<keyword evidence="2" id="KW-0378">Hydrolase</keyword>
<accession>A0ABZ1AS93</accession>
<dbReference type="RefSeq" id="WP_407280622.1">
    <property type="nucleotide sequence ID" value="NZ_CP141259.1"/>
</dbReference>
<sequence length="153" mass="16364">MSRTKLTTHFSLEELLFSQEAARHCLDNIPGGSVQINLARLAETLERIRAAVGNRTVTVTSGYRSPALNQRIGGSRTSAHMDGRAADIVVRGMTALQVARAIQAAGIVLDQLIFEGSWVHVGIARVGERARGDVLTAKFGPAGVKYERGIVAA</sequence>